<proteinExistence type="predicted"/>
<evidence type="ECO:0000313" key="2">
    <source>
        <dbReference type="EMBL" id="XBH04242.1"/>
    </source>
</evidence>
<reference evidence="2" key="1">
    <citation type="submission" date="2024-05" db="EMBL/GenBank/DDBJ databases">
        <title>Planctomycetes of the genus Singulisphaera possess chitinolytic capabilities.</title>
        <authorList>
            <person name="Ivanova A."/>
        </authorList>
    </citation>
    <scope>NUCLEOTIDE SEQUENCE</scope>
    <source>
        <strain evidence="2">Ch08T</strain>
    </source>
</reference>
<keyword evidence="1" id="KW-0812">Transmembrane</keyword>
<dbReference type="EMBL" id="CP155447">
    <property type="protein sequence ID" value="XBH04242.1"/>
    <property type="molecule type" value="Genomic_DNA"/>
</dbReference>
<name>A0AAU7CGH9_9BACT</name>
<evidence type="ECO:0000256" key="1">
    <source>
        <dbReference type="SAM" id="Phobius"/>
    </source>
</evidence>
<keyword evidence="1" id="KW-0472">Membrane</keyword>
<sequence length="45" mass="5280">MNYLTYIGGFLFVLFLFGWCFLAIGILGRGWFLFTNKNSKDNPQR</sequence>
<feature type="transmembrane region" description="Helical" evidence="1">
    <location>
        <begin position="6"/>
        <end position="27"/>
    </location>
</feature>
<protein>
    <submittedName>
        <fullName evidence="2">Uncharacterized protein</fullName>
    </submittedName>
</protein>
<keyword evidence="1" id="KW-1133">Transmembrane helix</keyword>
<dbReference type="AlphaFoldDB" id="A0AAU7CGH9"/>
<accession>A0AAU7CGH9</accession>
<dbReference type="RefSeq" id="WP_406696993.1">
    <property type="nucleotide sequence ID" value="NZ_CP155447.1"/>
</dbReference>
<organism evidence="2">
    <name type="scientific">Singulisphaera sp. Ch08</name>
    <dbReference type="NCBI Taxonomy" id="3120278"/>
    <lineage>
        <taxon>Bacteria</taxon>
        <taxon>Pseudomonadati</taxon>
        <taxon>Planctomycetota</taxon>
        <taxon>Planctomycetia</taxon>
        <taxon>Isosphaerales</taxon>
        <taxon>Isosphaeraceae</taxon>
        <taxon>Singulisphaera</taxon>
    </lineage>
</organism>
<gene>
    <name evidence="2" type="ORF">V5E97_39010</name>
</gene>